<keyword evidence="2" id="KW-1185">Reference proteome</keyword>
<dbReference type="RefSeq" id="WP_109680413.1">
    <property type="nucleotide sequence ID" value="NZ_CP086615.1"/>
</dbReference>
<evidence type="ECO:0000313" key="2">
    <source>
        <dbReference type="Proteomes" id="UP000245474"/>
    </source>
</evidence>
<evidence type="ECO:0008006" key="3">
    <source>
        <dbReference type="Google" id="ProtNLM"/>
    </source>
</evidence>
<organism evidence="1 2">
    <name type="scientific">Sediminicurvatus halobius</name>
    <dbReference type="NCBI Taxonomy" id="2182432"/>
    <lineage>
        <taxon>Bacteria</taxon>
        <taxon>Pseudomonadati</taxon>
        <taxon>Pseudomonadota</taxon>
        <taxon>Gammaproteobacteria</taxon>
        <taxon>Chromatiales</taxon>
        <taxon>Ectothiorhodospiraceae</taxon>
        <taxon>Sediminicurvatus</taxon>
    </lineage>
</organism>
<sequence>MIALPSGVRIYLVAGVTDMRKGFDGLAALVQQALAKNAFSGQLFVFRGRRGDRIKVLWWDGQGLCLYAKRLERGRFIWPQVREGAVHLTAAQLSMLLEGIDWRLPQRTFDPQCAA</sequence>
<dbReference type="InterPro" id="IPR008878">
    <property type="entry name" value="Transposase_IS66_Orf2"/>
</dbReference>
<comment type="caution">
    <text evidence="1">The sequence shown here is derived from an EMBL/GenBank/DDBJ whole genome shotgun (WGS) entry which is preliminary data.</text>
</comment>
<dbReference type="OrthoDB" id="4956084at2"/>
<evidence type="ECO:0000313" key="1">
    <source>
        <dbReference type="EMBL" id="PWG60920.1"/>
    </source>
</evidence>
<protein>
    <recommendedName>
        <fullName evidence="3">Transposase</fullName>
    </recommendedName>
</protein>
<dbReference type="NCBIfam" id="NF033819">
    <property type="entry name" value="IS66_TnpB"/>
    <property type="match status" value="1"/>
</dbReference>
<name>A0A2U2MVP4_9GAMM</name>
<dbReference type="PANTHER" id="PTHR36455:SF1">
    <property type="entry name" value="BLR8292 PROTEIN"/>
    <property type="match status" value="1"/>
</dbReference>
<dbReference type="PANTHER" id="PTHR36455">
    <property type="match status" value="1"/>
</dbReference>
<reference evidence="1 2" key="1">
    <citation type="submission" date="2018-05" db="EMBL/GenBank/DDBJ databases">
        <title>Spiribacter halobius sp. nov., a moderately halophilic bacterium isolated from marine solar saltern.</title>
        <authorList>
            <person name="Zheng W.-S."/>
            <person name="Lu D.-C."/>
            <person name="Du Z.-J."/>
        </authorList>
    </citation>
    <scope>NUCLEOTIDE SEQUENCE [LARGE SCALE GENOMIC DNA]</scope>
    <source>
        <strain evidence="1 2">E85</strain>
    </source>
</reference>
<proteinExistence type="predicted"/>
<dbReference type="EMBL" id="QFFI01000069">
    <property type="protein sequence ID" value="PWG60920.1"/>
    <property type="molecule type" value="Genomic_DNA"/>
</dbReference>
<gene>
    <name evidence="1" type="ORF">DEM34_19135</name>
</gene>
<dbReference type="AlphaFoldDB" id="A0A2U2MVP4"/>
<dbReference type="Proteomes" id="UP000245474">
    <property type="component" value="Unassembled WGS sequence"/>
</dbReference>
<accession>A0A2U2MVP4</accession>
<dbReference type="Pfam" id="PF05717">
    <property type="entry name" value="TnpB_IS66"/>
    <property type="match status" value="1"/>
</dbReference>